<name>A0A009I6Z2_ACIB9</name>
<organism evidence="1 2">
    <name type="scientific">Acinetobacter baumannii (strain 1295743)</name>
    <dbReference type="NCBI Taxonomy" id="1310613"/>
    <lineage>
        <taxon>Bacteria</taxon>
        <taxon>Pseudomonadati</taxon>
        <taxon>Pseudomonadota</taxon>
        <taxon>Gammaproteobacteria</taxon>
        <taxon>Moraxellales</taxon>
        <taxon>Moraxellaceae</taxon>
        <taxon>Acinetobacter</taxon>
        <taxon>Acinetobacter calcoaceticus/baumannii complex</taxon>
    </lineage>
</organism>
<reference evidence="1 2" key="1">
    <citation type="submission" date="2014-02" db="EMBL/GenBank/DDBJ databases">
        <title>Comparative genomics and transcriptomics to identify genetic mechanisms underlying the emergence of carbapenem resistant Acinetobacter baumannii (CRAb).</title>
        <authorList>
            <person name="Harris A.D."/>
            <person name="Johnson K.J."/>
            <person name="George J."/>
            <person name="Shefchek K."/>
            <person name="Daugherty S.C."/>
            <person name="Parankush S."/>
            <person name="Sadzewicz L."/>
            <person name="Tallon L."/>
            <person name="Sengamalay N."/>
            <person name="Hazen T.H."/>
            <person name="Rasko D.A."/>
        </authorList>
    </citation>
    <scope>NUCLEOTIDE SEQUENCE [LARGE SCALE GENOMIC DNA]</scope>
    <source>
        <strain evidence="1 2">1295743</strain>
    </source>
</reference>
<comment type="caution">
    <text evidence="1">The sequence shown here is derived from an EMBL/GenBank/DDBJ whole genome shotgun (WGS) entry which is preliminary data.</text>
</comment>
<dbReference type="AlphaFoldDB" id="A0A009I6Z2"/>
<evidence type="ECO:0000313" key="2">
    <source>
        <dbReference type="Proteomes" id="UP000020595"/>
    </source>
</evidence>
<protein>
    <submittedName>
        <fullName evidence="1">Uncharacterized protein</fullName>
    </submittedName>
</protein>
<dbReference type="EMBL" id="JEWH01000014">
    <property type="protein sequence ID" value="EXB06231.1"/>
    <property type="molecule type" value="Genomic_DNA"/>
</dbReference>
<dbReference type="PATRIC" id="fig|1310613.3.peg.1449"/>
<dbReference type="Proteomes" id="UP000020595">
    <property type="component" value="Unassembled WGS sequence"/>
</dbReference>
<sequence>MQLLVGGVVGDELSESLSSLQALSMSAKDVINKIESFRIGFSQTV</sequence>
<evidence type="ECO:0000313" key="1">
    <source>
        <dbReference type="EMBL" id="EXB06231.1"/>
    </source>
</evidence>
<accession>A0A009I6Z2</accession>
<gene>
    <name evidence="1" type="ORF">J512_1508</name>
</gene>
<proteinExistence type="predicted"/>